<reference evidence="5" key="1">
    <citation type="journal article" date="2020" name="Stud. Mycol.">
        <title>101 Dothideomycetes genomes: a test case for predicting lifestyles and emergence of pathogens.</title>
        <authorList>
            <person name="Haridas S."/>
            <person name="Albert R."/>
            <person name="Binder M."/>
            <person name="Bloem J."/>
            <person name="Labutti K."/>
            <person name="Salamov A."/>
            <person name="Andreopoulos B."/>
            <person name="Baker S."/>
            <person name="Barry K."/>
            <person name="Bills G."/>
            <person name="Bluhm B."/>
            <person name="Cannon C."/>
            <person name="Castanera R."/>
            <person name="Culley D."/>
            <person name="Daum C."/>
            <person name="Ezra D."/>
            <person name="Gonzalez J."/>
            <person name="Henrissat B."/>
            <person name="Kuo A."/>
            <person name="Liang C."/>
            <person name="Lipzen A."/>
            <person name="Lutzoni F."/>
            <person name="Magnuson J."/>
            <person name="Mondo S."/>
            <person name="Nolan M."/>
            <person name="Ohm R."/>
            <person name="Pangilinan J."/>
            <person name="Park H.-J."/>
            <person name="Ramirez L."/>
            <person name="Alfaro M."/>
            <person name="Sun H."/>
            <person name="Tritt A."/>
            <person name="Yoshinaga Y."/>
            <person name="Zwiers L.-H."/>
            <person name="Turgeon B."/>
            <person name="Goodwin S."/>
            <person name="Spatafora J."/>
            <person name="Crous P."/>
            <person name="Grigoriev I."/>
        </authorList>
    </citation>
    <scope>NUCLEOTIDE SEQUENCE</scope>
    <source>
        <strain evidence="5">CBS 133067</strain>
    </source>
</reference>
<dbReference type="InterPro" id="IPR001925">
    <property type="entry name" value="Porin_Euk"/>
</dbReference>
<dbReference type="Gene3D" id="2.40.160.10">
    <property type="entry name" value="Porin"/>
    <property type="match status" value="1"/>
</dbReference>
<gene>
    <name evidence="5" type="ORF">NA57DRAFT_74396</name>
</gene>
<keyword evidence="6" id="KW-1185">Reference proteome</keyword>
<keyword evidence="3" id="KW-0406">Ion transport</keyword>
<dbReference type="CDD" id="cd07306">
    <property type="entry name" value="Porin3_VDAC"/>
    <property type="match status" value="1"/>
</dbReference>
<comment type="similarity">
    <text evidence="1">Belongs to the eukaryotic mitochondrial porin family.</text>
</comment>
<name>A0A9P4IKA5_9PEZI</name>
<dbReference type="AlphaFoldDB" id="A0A9P4IKA5"/>
<evidence type="ECO:0000256" key="3">
    <source>
        <dbReference type="ARBA" id="ARBA00023114"/>
    </source>
</evidence>
<sequence length="312" mass="32584">MSSQFSDLTGKGSAATSAPVATPAAPKLPVPAFADIAKPSNDLINKDFYHALAANLEVKLKAPNGVSFTTKGTSPHEGAISSSVEGKKVLANGISITNSWATPADALNFKVELDNTIAQGLKAEVSSQFKPAKGPGAQKLNLFFKQPMFHTRAFFDLVPGGNVQAIVDGVMSHEGFMVGGEVGYDVQKAALSRYSAALGYSTPSITAAVTATNNLSIFTASYYQKVNAAVEVGTKAAYDVKSSSTVGLEVASKYKIDPMSFAKAKINDRGIASIAYNTKVNPGFTLGIGASFDTQKLNEAGHKIGANFVFEG</sequence>
<accession>A0A9P4IKA5</accession>
<dbReference type="EMBL" id="ML978124">
    <property type="protein sequence ID" value="KAF2100800.1"/>
    <property type="molecule type" value="Genomic_DNA"/>
</dbReference>
<evidence type="ECO:0000256" key="4">
    <source>
        <dbReference type="SAM" id="MobiDB-lite"/>
    </source>
</evidence>
<evidence type="ECO:0000256" key="1">
    <source>
        <dbReference type="ARBA" id="ARBA00007780"/>
    </source>
</evidence>
<dbReference type="PRINTS" id="PR00185">
    <property type="entry name" value="EUKARYTPORIN"/>
</dbReference>
<dbReference type="PROSITE" id="PS00558">
    <property type="entry name" value="EUKARYOTIC_PORIN"/>
    <property type="match status" value="1"/>
</dbReference>
<dbReference type="GO" id="GO:0005741">
    <property type="term" value="C:mitochondrial outer membrane"/>
    <property type="evidence" value="ECO:0007669"/>
    <property type="project" value="InterPro"/>
</dbReference>
<protein>
    <submittedName>
        <fullName evidence="5">Uncharacterized protein</fullName>
    </submittedName>
</protein>
<keyword evidence="2" id="KW-0472">Membrane</keyword>
<feature type="compositionally biased region" description="Low complexity" evidence="4">
    <location>
        <begin position="13"/>
        <end position="22"/>
    </location>
</feature>
<evidence type="ECO:0000313" key="5">
    <source>
        <dbReference type="EMBL" id="KAF2100800.1"/>
    </source>
</evidence>
<dbReference type="GO" id="GO:0046930">
    <property type="term" value="C:pore complex"/>
    <property type="evidence" value="ECO:0007669"/>
    <property type="project" value="UniProtKB-KW"/>
</dbReference>
<comment type="caution">
    <text evidence="5">The sequence shown here is derived from an EMBL/GenBank/DDBJ whole genome shotgun (WGS) entry which is preliminary data.</text>
</comment>
<dbReference type="OrthoDB" id="7827681at2759"/>
<dbReference type="GO" id="GO:0015288">
    <property type="term" value="F:porin activity"/>
    <property type="evidence" value="ECO:0007669"/>
    <property type="project" value="UniProtKB-KW"/>
</dbReference>
<dbReference type="GO" id="GO:0008308">
    <property type="term" value="F:voltage-gated monoatomic anion channel activity"/>
    <property type="evidence" value="ECO:0007669"/>
    <property type="project" value="InterPro"/>
</dbReference>
<dbReference type="PANTHER" id="PTHR11743">
    <property type="entry name" value="VOLTAGE-DEPENDENT ANION-SELECTIVE CHANNEL"/>
    <property type="match status" value="1"/>
</dbReference>
<keyword evidence="3" id="KW-0626">Porin</keyword>
<dbReference type="Proteomes" id="UP000799772">
    <property type="component" value="Unassembled WGS sequence"/>
</dbReference>
<keyword evidence="2" id="KW-1134">Transmembrane beta strand</keyword>
<keyword evidence="3" id="KW-0813">Transport</keyword>
<organism evidence="5 6">
    <name type="scientific">Rhizodiscina lignyota</name>
    <dbReference type="NCBI Taxonomy" id="1504668"/>
    <lineage>
        <taxon>Eukaryota</taxon>
        <taxon>Fungi</taxon>
        <taxon>Dikarya</taxon>
        <taxon>Ascomycota</taxon>
        <taxon>Pezizomycotina</taxon>
        <taxon>Dothideomycetes</taxon>
        <taxon>Pleosporomycetidae</taxon>
        <taxon>Aulographales</taxon>
        <taxon>Rhizodiscinaceae</taxon>
        <taxon>Rhizodiscina</taxon>
    </lineage>
</organism>
<proteinExistence type="inferred from homology"/>
<dbReference type="Pfam" id="PF01459">
    <property type="entry name" value="Porin_3"/>
    <property type="match status" value="1"/>
</dbReference>
<dbReference type="PANTHER" id="PTHR11743:SF70">
    <property type="entry name" value="GH26960P-RELATED"/>
    <property type="match status" value="1"/>
</dbReference>
<feature type="region of interest" description="Disordered" evidence="4">
    <location>
        <begin position="1"/>
        <end position="22"/>
    </location>
</feature>
<dbReference type="InterPro" id="IPR027246">
    <property type="entry name" value="Porin_Euk/Tom40"/>
</dbReference>
<dbReference type="InterPro" id="IPR023614">
    <property type="entry name" value="Porin_dom_sf"/>
</dbReference>
<evidence type="ECO:0000313" key="6">
    <source>
        <dbReference type="Proteomes" id="UP000799772"/>
    </source>
</evidence>
<keyword evidence="2" id="KW-0812">Transmembrane</keyword>
<evidence type="ECO:0000256" key="2">
    <source>
        <dbReference type="ARBA" id="ARBA00022452"/>
    </source>
</evidence>